<name>A0ABT9V3I6_9BACL</name>
<proteinExistence type="predicted"/>
<dbReference type="EMBL" id="JAUSTU010000007">
    <property type="protein sequence ID" value="MDQ0155511.1"/>
    <property type="molecule type" value="Genomic_DNA"/>
</dbReference>
<reference evidence="3 4" key="1">
    <citation type="submission" date="2023-07" db="EMBL/GenBank/DDBJ databases">
        <title>Genomic Encyclopedia of Type Strains, Phase IV (KMG-IV): sequencing the most valuable type-strain genomes for metagenomic binning, comparative biology and taxonomic classification.</title>
        <authorList>
            <person name="Goeker M."/>
        </authorList>
    </citation>
    <scope>NUCLEOTIDE SEQUENCE [LARGE SCALE GENOMIC DNA]</scope>
    <source>
        <strain evidence="3 4">DSM 23948</strain>
    </source>
</reference>
<feature type="compositionally biased region" description="Acidic residues" evidence="1">
    <location>
        <begin position="45"/>
        <end position="64"/>
    </location>
</feature>
<feature type="chain" id="PRO_5045055598" evidence="2">
    <location>
        <begin position="24"/>
        <end position="141"/>
    </location>
</feature>
<evidence type="ECO:0000313" key="4">
    <source>
        <dbReference type="Proteomes" id="UP001231362"/>
    </source>
</evidence>
<gene>
    <name evidence="3" type="ORF">J2S07_001816</name>
</gene>
<dbReference type="RefSeq" id="WP_307150078.1">
    <property type="nucleotide sequence ID" value="NZ_JAUSTU010000007.1"/>
</dbReference>
<organism evidence="3 4">
    <name type="scientific">Anoxybacillus andreesenii</name>
    <dbReference type="NCBI Taxonomy" id="1325932"/>
    <lineage>
        <taxon>Bacteria</taxon>
        <taxon>Bacillati</taxon>
        <taxon>Bacillota</taxon>
        <taxon>Bacilli</taxon>
        <taxon>Bacillales</taxon>
        <taxon>Anoxybacillaceae</taxon>
        <taxon>Anoxybacillus</taxon>
    </lineage>
</organism>
<evidence type="ECO:0000256" key="2">
    <source>
        <dbReference type="SAM" id="SignalP"/>
    </source>
</evidence>
<evidence type="ECO:0000256" key="1">
    <source>
        <dbReference type="SAM" id="MobiDB-lite"/>
    </source>
</evidence>
<feature type="signal peptide" evidence="2">
    <location>
        <begin position="1"/>
        <end position="23"/>
    </location>
</feature>
<dbReference type="PROSITE" id="PS51257">
    <property type="entry name" value="PROKAR_LIPOPROTEIN"/>
    <property type="match status" value="1"/>
</dbReference>
<protein>
    <submittedName>
        <fullName evidence="3">Nucleic acid-binding Zn-ribbon protein</fullName>
    </submittedName>
</protein>
<keyword evidence="4" id="KW-1185">Reference proteome</keyword>
<dbReference type="Proteomes" id="UP001231362">
    <property type="component" value="Unassembled WGS sequence"/>
</dbReference>
<keyword evidence="2" id="KW-0732">Signal</keyword>
<comment type="caution">
    <text evidence="3">The sequence shown here is derived from an EMBL/GenBank/DDBJ whole genome shotgun (WGS) entry which is preliminary data.</text>
</comment>
<accession>A0ABT9V3I6</accession>
<feature type="compositionally biased region" description="Basic and acidic residues" evidence="1">
    <location>
        <begin position="65"/>
        <end position="74"/>
    </location>
</feature>
<feature type="region of interest" description="Disordered" evidence="1">
    <location>
        <begin position="24"/>
        <end position="74"/>
    </location>
</feature>
<evidence type="ECO:0000313" key="3">
    <source>
        <dbReference type="EMBL" id="MDQ0155511.1"/>
    </source>
</evidence>
<sequence>MKKQLLMLLTAIALLMMTACGTADTDKKVNGSDEGNGSSEAVKDNEDEGVEDTDTDADKEEEVEKEQATETDVEKIREEAAFVGMIDNNSIEVNTEFETIVLRTSEVKDVDFGAIEENAHVIIEYYKNKEGQNILTDIEVK</sequence>